<dbReference type="GeneID" id="93769599"/>
<keyword evidence="12" id="KW-1185">Reference proteome</keyword>
<keyword evidence="4 6" id="KW-1133">Transmembrane helix</keyword>
<evidence type="ECO:0000313" key="11">
    <source>
        <dbReference type="Proteomes" id="UP000315983"/>
    </source>
</evidence>
<dbReference type="Pfam" id="PF13190">
    <property type="entry name" value="PDGLE"/>
    <property type="match status" value="1"/>
</dbReference>
<keyword evidence="3 6" id="KW-0812">Transmembrane</keyword>
<dbReference type="EMBL" id="BOQM01000023">
    <property type="protein sequence ID" value="GIM86367.1"/>
    <property type="molecule type" value="Genomic_DNA"/>
</dbReference>
<evidence type="ECO:0000256" key="1">
    <source>
        <dbReference type="ARBA" id="ARBA00004236"/>
    </source>
</evidence>
<evidence type="ECO:0000256" key="6">
    <source>
        <dbReference type="SAM" id="Phobius"/>
    </source>
</evidence>
<dbReference type="RefSeq" id="WP_018583155.1">
    <property type="nucleotide sequence ID" value="NZ_BOQM01000023.1"/>
</dbReference>
<dbReference type="InterPro" id="IPR025937">
    <property type="entry name" value="PDGLE_dom"/>
</dbReference>
<evidence type="ECO:0000256" key="2">
    <source>
        <dbReference type="ARBA" id="ARBA00022475"/>
    </source>
</evidence>
<dbReference type="GO" id="GO:0005886">
    <property type="term" value="C:plasma membrane"/>
    <property type="evidence" value="ECO:0007669"/>
    <property type="project" value="UniProtKB-SubCell"/>
</dbReference>
<dbReference type="Proteomes" id="UP000677457">
    <property type="component" value="Unassembled WGS sequence"/>
</dbReference>
<comment type="subcellular location">
    <subcellularLocation>
        <location evidence="1">Cell membrane</location>
    </subcellularLocation>
</comment>
<evidence type="ECO:0000313" key="9">
    <source>
        <dbReference type="EMBL" id="GIM86367.1"/>
    </source>
</evidence>
<evidence type="ECO:0000256" key="5">
    <source>
        <dbReference type="ARBA" id="ARBA00023136"/>
    </source>
</evidence>
<proteinExistence type="predicted"/>
<organism evidence="10 11">
    <name type="scientific">Salinispora arenicola</name>
    <dbReference type="NCBI Taxonomy" id="168697"/>
    <lineage>
        <taxon>Bacteria</taxon>
        <taxon>Bacillati</taxon>
        <taxon>Actinomycetota</taxon>
        <taxon>Actinomycetes</taxon>
        <taxon>Micromonosporales</taxon>
        <taxon>Micromonosporaceae</taxon>
        <taxon>Salinispora</taxon>
    </lineage>
</organism>
<protein>
    <submittedName>
        <fullName evidence="10">Cobalt/nickel transport protein</fullName>
    </submittedName>
    <submittedName>
        <fullName evidence="9">Membrane protein</fullName>
    </submittedName>
</protein>
<feature type="domain" description="PDGLE" evidence="8">
    <location>
        <begin position="7"/>
        <end position="108"/>
    </location>
</feature>
<keyword evidence="5 6" id="KW-0472">Membrane</keyword>
<evidence type="ECO:0000256" key="4">
    <source>
        <dbReference type="ARBA" id="ARBA00022989"/>
    </source>
</evidence>
<feature type="signal peptide" evidence="7">
    <location>
        <begin position="1"/>
        <end position="29"/>
    </location>
</feature>
<dbReference type="Proteomes" id="UP000315983">
    <property type="component" value="Unassembled WGS sequence"/>
</dbReference>
<gene>
    <name evidence="10" type="ORF">FB564_0235</name>
    <name evidence="9" type="ORF">Sar04_31030</name>
</gene>
<evidence type="ECO:0000313" key="12">
    <source>
        <dbReference type="Proteomes" id="UP000677457"/>
    </source>
</evidence>
<reference evidence="10 11" key="1">
    <citation type="submission" date="2019-06" db="EMBL/GenBank/DDBJ databases">
        <title>Sequencing the genomes of 1000 actinobacteria strains.</title>
        <authorList>
            <person name="Klenk H.-P."/>
        </authorList>
    </citation>
    <scope>NUCLEOTIDE SEQUENCE [LARGE SCALE GENOMIC DNA]</scope>
    <source>
        <strain evidence="10 11">DSM 44819</strain>
    </source>
</reference>
<evidence type="ECO:0000256" key="3">
    <source>
        <dbReference type="ARBA" id="ARBA00022692"/>
    </source>
</evidence>
<keyword evidence="2" id="KW-1003">Cell membrane</keyword>
<name>A0A542XHB9_SALAC</name>
<evidence type="ECO:0000256" key="7">
    <source>
        <dbReference type="SAM" id="SignalP"/>
    </source>
</evidence>
<evidence type="ECO:0000259" key="8">
    <source>
        <dbReference type="Pfam" id="PF13190"/>
    </source>
</evidence>
<feature type="transmembrane region" description="Helical" evidence="6">
    <location>
        <begin position="85"/>
        <end position="106"/>
    </location>
</feature>
<sequence>MRKRSWGFVVSGLLVALLLAGVVSGFASAHPDGLESALREGCTVDAEGAVTGGDCPAGQEREHEIGGPLADYGISGIADDTLSTGLSGVVGVLLTFALAGGGFWLVRRRAGHAGGDGDAAAQPTSVPRAS</sequence>
<comment type="caution">
    <text evidence="10">The sequence shown here is derived from an EMBL/GenBank/DDBJ whole genome shotgun (WGS) entry which is preliminary data.</text>
</comment>
<reference evidence="9 12" key="2">
    <citation type="submission" date="2021-03" db="EMBL/GenBank/DDBJ databases">
        <title>Whole genome shotgun sequence of Salinispora arenicola NBRC 105043.</title>
        <authorList>
            <person name="Komaki H."/>
            <person name="Tamura T."/>
        </authorList>
    </citation>
    <scope>NUCLEOTIDE SEQUENCE [LARGE SCALE GENOMIC DNA]</scope>
    <source>
        <strain evidence="9 12">NBRC 105043</strain>
    </source>
</reference>
<feature type="chain" id="PRO_5021994510" evidence="7">
    <location>
        <begin position="30"/>
        <end position="130"/>
    </location>
</feature>
<dbReference type="AlphaFoldDB" id="A0A542XHB9"/>
<keyword evidence="7" id="KW-0732">Signal</keyword>
<dbReference type="EMBL" id="VFOL01000001">
    <property type="protein sequence ID" value="TQL35205.1"/>
    <property type="molecule type" value="Genomic_DNA"/>
</dbReference>
<accession>A0A542XHB9</accession>
<evidence type="ECO:0000313" key="10">
    <source>
        <dbReference type="EMBL" id="TQL35205.1"/>
    </source>
</evidence>